<dbReference type="EMBL" id="KB445791">
    <property type="protein sequence ID" value="EMD41490.1"/>
    <property type="molecule type" value="Genomic_DNA"/>
</dbReference>
<dbReference type="Proteomes" id="UP000016930">
    <property type="component" value="Unassembled WGS sequence"/>
</dbReference>
<protein>
    <recommendedName>
        <fullName evidence="3">DRBM domain-containing protein</fullName>
    </recommendedName>
</protein>
<evidence type="ECO:0000313" key="2">
    <source>
        <dbReference type="Proteomes" id="UP000016930"/>
    </source>
</evidence>
<accession>M2RAQ2</accession>
<evidence type="ECO:0000313" key="1">
    <source>
        <dbReference type="EMBL" id="EMD41490.1"/>
    </source>
</evidence>
<name>M2RAQ2_CERS8</name>
<reference evidence="1 2" key="1">
    <citation type="journal article" date="2012" name="Proc. Natl. Acad. Sci. U.S.A.">
        <title>Comparative genomics of Ceriporiopsis subvermispora and Phanerochaete chrysosporium provide insight into selective ligninolysis.</title>
        <authorList>
            <person name="Fernandez-Fueyo E."/>
            <person name="Ruiz-Duenas F.J."/>
            <person name="Ferreira P."/>
            <person name="Floudas D."/>
            <person name="Hibbett D.S."/>
            <person name="Canessa P."/>
            <person name="Larrondo L.F."/>
            <person name="James T.Y."/>
            <person name="Seelenfreund D."/>
            <person name="Lobos S."/>
            <person name="Polanco R."/>
            <person name="Tello M."/>
            <person name="Honda Y."/>
            <person name="Watanabe T."/>
            <person name="Watanabe T."/>
            <person name="Ryu J.S."/>
            <person name="Kubicek C.P."/>
            <person name="Schmoll M."/>
            <person name="Gaskell J."/>
            <person name="Hammel K.E."/>
            <person name="St John F.J."/>
            <person name="Vanden Wymelenberg A."/>
            <person name="Sabat G."/>
            <person name="Splinter BonDurant S."/>
            <person name="Syed K."/>
            <person name="Yadav J.S."/>
            <person name="Doddapaneni H."/>
            <person name="Subramanian V."/>
            <person name="Lavin J.L."/>
            <person name="Oguiza J.A."/>
            <person name="Perez G."/>
            <person name="Pisabarro A.G."/>
            <person name="Ramirez L."/>
            <person name="Santoyo F."/>
            <person name="Master E."/>
            <person name="Coutinho P.M."/>
            <person name="Henrissat B."/>
            <person name="Lombard V."/>
            <person name="Magnuson J.K."/>
            <person name="Kuees U."/>
            <person name="Hori C."/>
            <person name="Igarashi K."/>
            <person name="Samejima M."/>
            <person name="Held B.W."/>
            <person name="Barry K.W."/>
            <person name="LaButti K.M."/>
            <person name="Lapidus A."/>
            <person name="Lindquist E.A."/>
            <person name="Lucas S.M."/>
            <person name="Riley R."/>
            <person name="Salamov A.A."/>
            <person name="Hoffmeister D."/>
            <person name="Schwenk D."/>
            <person name="Hadar Y."/>
            <person name="Yarden O."/>
            <person name="de Vries R.P."/>
            <person name="Wiebenga A."/>
            <person name="Stenlid J."/>
            <person name="Eastwood D."/>
            <person name="Grigoriev I.V."/>
            <person name="Berka R.M."/>
            <person name="Blanchette R.A."/>
            <person name="Kersten P."/>
            <person name="Martinez A.T."/>
            <person name="Vicuna R."/>
            <person name="Cullen D."/>
        </authorList>
    </citation>
    <scope>NUCLEOTIDE SEQUENCE [LARGE SCALE GENOMIC DNA]</scope>
    <source>
        <strain evidence="1 2">B</strain>
    </source>
</reference>
<evidence type="ECO:0008006" key="3">
    <source>
        <dbReference type="Google" id="ProtNLM"/>
    </source>
</evidence>
<organism evidence="1 2">
    <name type="scientific">Ceriporiopsis subvermispora (strain B)</name>
    <name type="common">White-rot fungus</name>
    <name type="synonym">Gelatoporia subvermispora</name>
    <dbReference type="NCBI Taxonomy" id="914234"/>
    <lineage>
        <taxon>Eukaryota</taxon>
        <taxon>Fungi</taxon>
        <taxon>Dikarya</taxon>
        <taxon>Basidiomycota</taxon>
        <taxon>Agaricomycotina</taxon>
        <taxon>Agaricomycetes</taxon>
        <taxon>Polyporales</taxon>
        <taxon>Gelatoporiaceae</taxon>
        <taxon>Gelatoporia</taxon>
    </lineage>
</organism>
<dbReference type="HOGENOM" id="CLU_2497679_0_0_1"/>
<keyword evidence="2" id="KW-1185">Reference proteome</keyword>
<sequence length="89" mass="9756">MSCHIDNVIATNSPIYWWAELCSHFDDDCIKLVRRIETTGLPQCAGSYSFICVIHFGEDVVPLAVATGTSSVHALQRASLKACAALRPY</sequence>
<gene>
    <name evidence="1" type="ORF">CERSUDRAFT_90054</name>
</gene>
<dbReference type="AlphaFoldDB" id="M2RAQ2"/>
<proteinExistence type="predicted"/>